<accession>A0A1Q2CBG0</accession>
<gene>
    <name evidence="1" type="ORF">RPIT_00235</name>
</gene>
<dbReference type="Proteomes" id="UP000188324">
    <property type="component" value="Chromosome"/>
</dbReference>
<organism evidence="1 2">
    <name type="scientific">Tessaracoccus flavus</name>
    <dbReference type="NCBI Taxonomy" id="1610493"/>
    <lineage>
        <taxon>Bacteria</taxon>
        <taxon>Bacillati</taxon>
        <taxon>Actinomycetota</taxon>
        <taxon>Actinomycetes</taxon>
        <taxon>Propionibacteriales</taxon>
        <taxon>Propionibacteriaceae</taxon>
        <taxon>Tessaracoccus</taxon>
    </lineage>
</organism>
<evidence type="ECO:0000313" key="1">
    <source>
        <dbReference type="EMBL" id="AQP43442.1"/>
    </source>
</evidence>
<sequence length="104" mass="11665">MAKNKIRIAFTALLVSLLALTALPAQAWSWMDYQENFSLKSNCQARGQWLVKNVVDLGAFECRYNSKSRTYRLWVLRDDEFGCRTALSATRKSITAPQGCGGSV</sequence>
<keyword evidence="2" id="KW-1185">Reference proteome</keyword>
<protein>
    <submittedName>
        <fullName evidence="1">Uncharacterized protein</fullName>
    </submittedName>
</protein>
<name>A0A1Q2CBG0_9ACTN</name>
<reference evidence="1 2" key="1">
    <citation type="journal article" date="2016" name="Int. J. Syst. Evol. Microbiol.">
        <title>Tessaracoccus flavus sp. nov., isolated from the drainage system of a lindane-producing factory.</title>
        <authorList>
            <person name="Kumari R."/>
            <person name="Singh P."/>
            <person name="Schumann P."/>
            <person name="Lal R."/>
        </authorList>
    </citation>
    <scope>NUCLEOTIDE SEQUENCE [LARGE SCALE GENOMIC DNA]</scope>
    <source>
        <strain evidence="1 2">RP1T</strain>
    </source>
</reference>
<dbReference type="AlphaFoldDB" id="A0A1Q2CBG0"/>
<dbReference type="KEGG" id="tfl:RPIT_00235"/>
<dbReference type="RefSeq" id="WP_077339363.1">
    <property type="nucleotide sequence ID" value="NZ_CP019605.1"/>
</dbReference>
<proteinExistence type="predicted"/>
<dbReference type="STRING" id="1610493.RPIT_00235"/>
<dbReference type="EMBL" id="CP019605">
    <property type="protein sequence ID" value="AQP43442.1"/>
    <property type="molecule type" value="Genomic_DNA"/>
</dbReference>
<evidence type="ECO:0000313" key="2">
    <source>
        <dbReference type="Proteomes" id="UP000188324"/>
    </source>
</evidence>